<dbReference type="AlphaFoldDB" id="A0A7R6P7G7"/>
<keyword evidence="2" id="KW-0282">Flagellum</keyword>
<keyword evidence="2" id="KW-0969">Cilium</keyword>
<dbReference type="InterPro" id="IPR035924">
    <property type="entry name" value="FlaG-like_sf"/>
</dbReference>
<organism evidence="2 3">
    <name type="scientific">Neptunomonas japonica JAMM 1380</name>
    <dbReference type="NCBI Taxonomy" id="1441457"/>
    <lineage>
        <taxon>Bacteria</taxon>
        <taxon>Pseudomonadati</taxon>
        <taxon>Pseudomonadota</taxon>
        <taxon>Gammaproteobacteria</taxon>
        <taxon>Oceanospirillales</taxon>
        <taxon>Oceanospirillaceae</taxon>
        <taxon>Neptunomonas</taxon>
    </lineage>
</organism>
<dbReference type="Proteomes" id="UP000595332">
    <property type="component" value="Chromosome"/>
</dbReference>
<feature type="compositionally biased region" description="Polar residues" evidence="1">
    <location>
        <begin position="34"/>
        <end position="44"/>
    </location>
</feature>
<accession>A0A7R6P7G7</accession>
<evidence type="ECO:0000313" key="2">
    <source>
        <dbReference type="EMBL" id="BBB28654.1"/>
    </source>
</evidence>
<evidence type="ECO:0000256" key="1">
    <source>
        <dbReference type="SAM" id="MobiDB-lite"/>
    </source>
</evidence>
<name>A0A7R6P7G7_9GAMM</name>
<protein>
    <submittedName>
        <fullName evidence="2">Flagellar protein FlaG</fullName>
    </submittedName>
</protein>
<feature type="compositionally biased region" description="Polar residues" evidence="1">
    <location>
        <begin position="1"/>
        <end position="10"/>
    </location>
</feature>
<dbReference type="RefSeq" id="WP_201349331.1">
    <property type="nucleotide sequence ID" value="NZ_AP014546.1"/>
</dbReference>
<reference evidence="2 3" key="1">
    <citation type="journal article" date="2008" name="Int. J. Syst. Evol. Microbiol.">
        <title>Neptunomonas japonica sp. nov., an Osedax japonicus symbiont-like bacterium isolated from sediment adjacent to sperm whale carcasses off Kagoshima, Japan.</title>
        <authorList>
            <person name="Miyazaki M."/>
            <person name="Nogi Y."/>
            <person name="Fujiwara Y."/>
            <person name="Kawato M."/>
            <person name="Kubokawa K."/>
            <person name="Horikoshi K."/>
        </authorList>
    </citation>
    <scope>NUCLEOTIDE SEQUENCE [LARGE SCALE GENOMIC DNA]</scope>
    <source>
        <strain evidence="2 3">JAMM 1380</strain>
    </source>
</reference>
<dbReference type="EMBL" id="AP014546">
    <property type="protein sequence ID" value="BBB28654.1"/>
    <property type="molecule type" value="Genomic_DNA"/>
</dbReference>
<dbReference type="SUPFAM" id="SSF160214">
    <property type="entry name" value="FlaG-like"/>
    <property type="match status" value="1"/>
</dbReference>
<gene>
    <name evidence="2" type="primary">flaG</name>
    <name evidence="2" type="ORF">NEJAP_0697</name>
</gene>
<feature type="region of interest" description="Disordered" evidence="1">
    <location>
        <begin position="1"/>
        <end position="55"/>
    </location>
</feature>
<dbReference type="KEGG" id="njp:NEJAP_0697"/>
<sequence>MSVESMNASNVAASTQVAQQPAAQQTSRSGETEAVNQAALSQSEASEKPSQKMTADEVQVVVDKLNEFMQNDQRNLNFSIDKDTEDMVVKVMDTETQEVIRQFPSEETIKLAKHIEGMLGLIFNDHA</sequence>
<proteinExistence type="predicted"/>
<dbReference type="PANTHER" id="PTHR37166:SF1">
    <property type="entry name" value="PROTEIN FLAG"/>
    <property type="match status" value="1"/>
</dbReference>
<keyword evidence="2" id="KW-0966">Cell projection</keyword>
<dbReference type="Gene3D" id="3.30.160.170">
    <property type="entry name" value="FlaG-like"/>
    <property type="match status" value="1"/>
</dbReference>
<dbReference type="PANTHER" id="PTHR37166">
    <property type="entry name" value="PROTEIN FLAG"/>
    <property type="match status" value="1"/>
</dbReference>
<feature type="compositionally biased region" description="Low complexity" evidence="1">
    <location>
        <begin position="11"/>
        <end position="27"/>
    </location>
</feature>
<dbReference type="InterPro" id="IPR005186">
    <property type="entry name" value="FlaG"/>
</dbReference>
<evidence type="ECO:0000313" key="3">
    <source>
        <dbReference type="Proteomes" id="UP000595332"/>
    </source>
</evidence>
<keyword evidence="3" id="KW-1185">Reference proteome</keyword>
<dbReference type="Pfam" id="PF03646">
    <property type="entry name" value="FlaG"/>
    <property type="match status" value="1"/>
</dbReference>